<dbReference type="GO" id="GO:0008320">
    <property type="term" value="F:protein transmembrane transporter activity"/>
    <property type="evidence" value="ECO:0007669"/>
    <property type="project" value="UniProtKB-UniRule"/>
</dbReference>
<dbReference type="Proteomes" id="UP000189674">
    <property type="component" value="Chromosome"/>
</dbReference>
<dbReference type="InterPro" id="IPR003369">
    <property type="entry name" value="TatA/B/E"/>
</dbReference>
<evidence type="ECO:0000256" key="1">
    <source>
        <dbReference type="ARBA" id="ARBA00004162"/>
    </source>
</evidence>
<evidence type="ECO:0000256" key="5">
    <source>
        <dbReference type="ARBA" id="ARBA00022927"/>
    </source>
</evidence>
<dbReference type="GO" id="GO:0043953">
    <property type="term" value="P:protein transport by the Tat complex"/>
    <property type="evidence" value="ECO:0007669"/>
    <property type="project" value="UniProtKB-UniRule"/>
</dbReference>
<dbReference type="STRING" id="1936003.STSP2_01739"/>
<dbReference type="PANTHER" id="PTHR42982">
    <property type="entry name" value="SEC-INDEPENDENT PROTEIN TRANSLOCASE PROTEIN TATA"/>
    <property type="match status" value="1"/>
</dbReference>
<comment type="subcellular location">
    <subcellularLocation>
        <location evidence="1 9">Cell membrane</location>
        <topology evidence="1 9">Single-pass membrane protein</topology>
    </subcellularLocation>
</comment>
<dbReference type="Pfam" id="PF02416">
    <property type="entry name" value="TatA_B_E"/>
    <property type="match status" value="1"/>
</dbReference>
<reference evidence="12" key="1">
    <citation type="submission" date="2017-02" db="EMBL/GenBank/DDBJ databases">
        <title>Comparative genomics and description of representatives of a novel lineage of planctomycetes thriving in anoxic sediments.</title>
        <authorList>
            <person name="Spring S."/>
            <person name="Bunk B."/>
            <person name="Sproer C."/>
        </authorList>
    </citation>
    <scope>NUCLEOTIDE SEQUENCE [LARGE SCALE GENOMIC DNA]</scope>
    <source>
        <strain evidence="12">ST-NAGAB-D1</strain>
    </source>
</reference>
<keyword evidence="2 9" id="KW-0813">Transport</keyword>
<comment type="subunit">
    <text evidence="9">Forms a complex with TatC.</text>
</comment>
<evidence type="ECO:0000256" key="10">
    <source>
        <dbReference type="SAM" id="MobiDB-lite"/>
    </source>
</evidence>
<comment type="similarity">
    <text evidence="9">Belongs to the TatA/E family.</text>
</comment>
<keyword evidence="3 9" id="KW-1003">Cell membrane</keyword>
<dbReference type="RefSeq" id="WP_146661701.1">
    <property type="nucleotide sequence ID" value="NZ_CP019791.1"/>
</dbReference>
<comment type="function">
    <text evidence="9">Part of the twin-arginine translocation (Tat) system that transports large folded proteins containing a characteristic twin-arginine motif in their signal peptide across membranes. TatA could form the protein-conducting channel of the Tat system.</text>
</comment>
<evidence type="ECO:0000256" key="2">
    <source>
        <dbReference type="ARBA" id="ARBA00022448"/>
    </source>
</evidence>
<dbReference type="Gene3D" id="1.20.5.3310">
    <property type="match status" value="1"/>
</dbReference>
<keyword evidence="5 9" id="KW-0653">Protein transport</keyword>
<feature type="compositionally biased region" description="Acidic residues" evidence="10">
    <location>
        <begin position="66"/>
        <end position="80"/>
    </location>
</feature>
<dbReference type="EMBL" id="CP019791">
    <property type="protein sequence ID" value="AQT68571.1"/>
    <property type="molecule type" value="Genomic_DNA"/>
</dbReference>
<evidence type="ECO:0000256" key="7">
    <source>
        <dbReference type="ARBA" id="ARBA00023010"/>
    </source>
</evidence>
<evidence type="ECO:0000256" key="3">
    <source>
        <dbReference type="ARBA" id="ARBA00022475"/>
    </source>
</evidence>
<feature type="region of interest" description="Disordered" evidence="10">
    <location>
        <begin position="63"/>
        <end position="87"/>
    </location>
</feature>
<keyword evidence="6 9" id="KW-1133">Transmembrane helix</keyword>
<evidence type="ECO:0000256" key="8">
    <source>
        <dbReference type="ARBA" id="ARBA00023136"/>
    </source>
</evidence>
<organism evidence="11 12">
    <name type="scientific">Anaerohalosphaera lusitana</name>
    <dbReference type="NCBI Taxonomy" id="1936003"/>
    <lineage>
        <taxon>Bacteria</taxon>
        <taxon>Pseudomonadati</taxon>
        <taxon>Planctomycetota</taxon>
        <taxon>Phycisphaerae</taxon>
        <taxon>Sedimentisphaerales</taxon>
        <taxon>Anaerohalosphaeraceae</taxon>
        <taxon>Anaerohalosphaera</taxon>
    </lineage>
</organism>
<dbReference type="InterPro" id="IPR006312">
    <property type="entry name" value="TatA/E"/>
</dbReference>
<dbReference type="NCBIfam" id="TIGR01411">
    <property type="entry name" value="tatAE"/>
    <property type="match status" value="1"/>
</dbReference>
<dbReference type="AlphaFoldDB" id="A0A1U9NKW2"/>
<proteinExistence type="inferred from homology"/>
<feature type="transmembrane region" description="Helical" evidence="9">
    <location>
        <begin position="12"/>
        <end position="32"/>
    </location>
</feature>
<evidence type="ECO:0000313" key="12">
    <source>
        <dbReference type="Proteomes" id="UP000189674"/>
    </source>
</evidence>
<keyword evidence="8 9" id="KW-0472">Membrane</keyword>
<keyword evidence="4 9" id="KW-0812">Transmembrane</keyword>
<evidence type="ECO:0000313" key="11">
    <source>
        <dbReference type="EMBL" id="AQT68571.1"/>
    </source>
</evidence>
<evidence type="ECO:0000256" key="9">
    <source>
        <dbReference type="HAMAP-Rule" id="MF_00236"/>
    </source>
</evidence>
<gene>
    <name evidence="9" type="primary">tatA</name>
    <name evidence="11" type="ORF">STSP2_01739</name>
</gene>
<accession>A0A1U9NKW2</accession>
<evidence type="ECO:0000256" key="6">
    <source>
        <dbReference type="ARBA" id="ARBA00022989"/>
    </source>
</evidence>
<name>A0A1U9NKW2_9BACT</name>
<dbReference type="KEGG" id="alus:STSP2_01739"/>
<sequence length="87" mass="9639">MLDSISHLQAFFGLPGGIEWIVVLVIAVLLFGRRLPEIARGMGKSITEFKKGVKEGHDDITKAIEDADEEEPVVDSEEKTEEAKKTE</sequence>
<keyword evidence="7 9" id="KW-0811">Translocation</keyword>
<protein>
    <recommendedName>
        <fullName evidence="9">Sec-independent protein translocase protein TatA</fullName>
    </recommendedName>
</protein>
<evidence type="ECO:0000256" key="4">
    <source>
        <dbReference type="ARBA" id="ARBA00022692"/>
    </source>
</evidence>
<dbReference type="PANTHER" id="PTHR42982:SF1">
    <property type="entry name" value="SEC-INDEPENDENT PROTEIN TRANSLOCASE PROTEIN TATA"/>
    <property type="match status" value="1"/>
</dbReference>
<dbReference type="GO" id="GO:0033281">
    <property type="term" value="C:TAT protein transport complex"/>
    <property type="evidence" value="ECO:0007669"/>
    <property type="project" value="UniProtKB-UniRule"/>
</dbReference>
<dbReference type="OrthoDB" id="282899at2"/>
<keyword evidence="12" id="KW-1185">Reference proteome</keyword>
<dbReference type="HAMAP" id="MF_00236">
    <property type="entry name" value="TatA_E"/>
    <property type="match status" value="1"/>
</dbReference>